<evidence type="ECO:0000313" key="2">
    <source>
        <dbReference type="EMBL" id="KAH3716068.1"/>
    </source>
</evidence>
<feature type="compositionally biased region" description="Polar residues" evidence="1">
    <location>
        <begin position="158"/>
        <end position="169"/>
    </location>
</feature>
<comment type="caution">
    <text evidence="2">The sequence shown here is derived from an EMBL/GenBank/DDBJ whole genome shotgun (WGS) entry which is preliminary data.</text>
</comment>
<dbReference type="EMBL" id="JAIWYP010000013">
    <property type="protein sequence ID" value="KAH3716068.1"/>
    <property type="molecule type" value="Genomic_DNA"/>
</dbReference>
<feature type="compositionally biased region" description="Polar residues" evidence="1">
    <location>
        <begin position="130"/>
        <end position="140"/>
    </location>
</feature>
<feature type="region of interest" description="Disordered" evidence="1">
    <location>
        <begin position="129"/>
        <end position="169"/>
    </location>
</feature>
<reference evidence="2" key="1">
    <citation type="journal article" date="2019" name="bioRxiv">
        <title>The Genome of the Zebra Mussel, Dreissena polymorpha: A Resource for Invasive Species Research.</title>
        <authorList>
            <person name="McCartney M.A."/>
            <person name="Auch B."/>
            <person name="Kono T."/>
            <person name="Mallez S."/>
            <person name="Zhang Y."/>
            <person name="Obille A."/>
            <person name="Becker A."/>
            <person name="Abrahante J.E."/>
            <person name="Garbe J."/>
            <person name="Badalamenti J.P."/>
            <person name="Herman A."/>
            <person name="Mangelson H."/>
            <person name="Liachko I."/>
            <person name="Sullivan S."/>
            <person name="Sone E.D."/>
            <person name="Koren S."/>
            <person name="Silverstein K.A.T."/>
            <person name="Beckman K.B."/>
            <person name="Gohl D.M."/>
        </authorList>
    </citation>
    <scope>NUCLEOTIDE SEQUENCE</scope>
    <source>
        <strain evidence="2">Duluth1</strain>
        <tissue evidence="2">Whole animal</tissue>
    </source>
</reference>
<accession>A0A9D4C2U9</accession>
<evidence type="ECO:0000313" key="3">
    <source>
        <dbReference type="Proteomes" id="UP000828390"/>
    </source>
</evidence>
<protein>
    <submittedName>
        <fullName evidence="2">Uncharacterized protein</fullName>
    </submittedName>
</protein>
<reference evidence="2" key="2">
    <citation type="submission" date="2020-11" db="EMBL/GenBank/DDBJ databases">
        <authorList>
            <person name="McCartney M.A."/>
            <person name="Auch B."/>
            <person name="Kono T."/>
            <person name="Mallez S."/>
            <person name="Becker A."/>
            <person name="Gohl D.M."/>
            <person name="Silverstein K.A.T."/>
            <person name="Koren S."/>
            <person name="Bechman K.B."/>
            <person name="Herman A."/>
            <person name="Abrahante J.E."/>
            <person name="Garbe J."/>
        </authorList>
    </citation>
    <scope>NUCLEOTIDE SEQUENCE</scope>
    <source>
        <strain evidence="2">Duluth1</strain>
        <tissue evidence="2">Whole animal</tissue>
    </source>
</reference>
<evidence type="ECO:0000256" key="1">
    <source>
        <dbReference type="SAM" id="MobiDB-lite"/>
    </source>
</evidence>
<keyword evidence="3" id="KW-1185">Reference proteome</keyword>
<name>A0A9D4C2U9_DREPO</name>
<sequence>MYAYLCLSLSIRTDTAGYMPTCASHLSIRTVSTCTRRLVPSYPSEQTCLGTRRLVFYTPPLSIRTDMSGYMPTCAFPPSIRTDSTGTRRLVPSYPSEQTCLGSRRLVCPLPSSSIHQNRHVWAHAETRAHSTYPSEQTRLGTRRLVPPPPCTRKDTSAPPSLSIRTDKSGYTPSCAAYQSEQTSQGTRRLVQPSPLLSIITDTYGYKTTCAPPPPPPYPSEQHKRLGTGRTFCASPIHQNRHVWIYADLCPLLNP</sequence>
<organism evidence="2 3">
    <name type="scientific">Dreissena polymorpha</name>
    <name type="common">Zebra mussel</name>
    <name type="synonym">Mytilus polymorpha</name>
    <dbReference type="NCBI Taxonomy" id="45954"/>
    <lineage>
        <taxon>Eukaryota</taxon>
        <taxon>Metazoa</taxon>
        <taxon>Spiralia</taxon>
        <taxon>Lophotrochozoa</taxon>
        <taxon>Mollusca</taxon>
        <taxon>Bivalvia</taxon>
        <taxon>Autobranchia</taxon>
        <taxon>Heteroconchia</taxon>
        <taxon>Euheterodonta</taxon>
        <taxon>Imparidentia</taxon>
        <taxon>Neoheterodontei</taxon>
        <taxon>Myida</taxon>
        <taxon>Dreissenoidea</taxon>
        <taxon>Dreissenidae</taxon>
        <taxon>Dreissena</taxon>
    </lineage>
</organism>
<dbReference type="AlphaFoldDB" id="A0A9D4C2U9"/>
<dbReference type="Proteomes" id="UP000828390">
    <property type="component" value="Unassembled WGS sequence"/>
</dbReference>
<proteinExistence type="predicted"/>
<gene>
    <name evidence="2" type="ORF">DPMN_058784</name>
</gene>